<feature type="non-terminal residue" evidence="1">
    <location>
        <position position="106"/>
    </location>
</feature>
<protein>
    <submittedName>
        <fullName evidence="1">Uncharacterized protein</fullName>
    </submittedName>
</protein>
<organism evidence="1 2">
    <name type="scientific">Symbiodinium necroappetens</name>
    <dbReference type="NCBI Taxonomy" id="1628268"/>
    <lineage>
        <taxon>Eukaryota</taxon>
        <taxon>Sar</taxon>
        <taxon>Alveolata</taxon>
        <taxon>Dinophyceae</taxon>
        <taxon>Suessiales</taxon>
        <taxon>Symbiodiniaceae</taxon>
        <taxon>Symbiodinium</taxon>
    </lineage>
</organism>
<accession>A0A813ABN2</accession>
<gene>
    <name evidence="1" type="ORF">SNEC2469_LOCUS27318</name>
</gene>
<dbReference type="AlphaFoldDB" id="A0A813ABN2"/>
<name>A0A813ABN2_9DINO</name>
<dbReference type="EMBL" id="CAJNJA010057331">
    <property type="protein sequence ID" value="CAE7861768.1"/>
    <property type="molecule type" value="Genomic_DNA"/>
</dbReference>
<comment type="caution">
    <text evidence="1">The sequence shown here is derived from an EMBL/GenBank/DDBJ whole genome shotgun (WGS) entry which is preliminary data.</text>
</comment>
<proteinExistence type="predicted"/>
<sequence>TLTWLLVGRPLARSYGVLPRTVRPLRLNRLRDCTYEEECANNFVNDLIQGALAEDVNVATEDVTFYESDEDSVEDDVFSLADPSEDEEDREQTRVLAKLSSMRVRL</sequence>
<evidence type="ECO:0000313" key="2">
    <source>
        <dbReference type="Proteomes" id="UP000601435"/>
    </source>
</evidence>
<evidence type="ECO:0000313" key="1">
    <source>
        <dbReference type="EMBL" id="CAE7861768.1"/>
    </source>
</evidence>
<dbReference type="Proteomes" id="UP000601435">
    <property type="component" value="Unassembled WGS sequence"/>
</dbReference>
<reference evidence="1" key="1">
    <citation type="submission" date="2021-02" db="EMBL/GenBank/DDBJ databases">
        <authorList>
            <person name="Dougan E. K."/>
            <person name="Rhodes N."/>
            <person name="Thang M."/>
            <person name="Chan C."/>
        </authorList>
    </citation>
    <scope>NUCLEOTIDE SEQUENCE</scope>
</reference>
<keyword evidence="2" id="KW-1185">Reference proteome</keyword>